<dbReference type="PROSITE" id="PS50297">
    <property type="entry name" value="ANK_REP_REGION"/>
    <property type="match status" value="2"/>
</dbReference>
<proteinExistence type="predicted"/>
<dbReference type="AlphaFoldDB" id="J4UIS9"/>
<name>J4UIS9_BEAB2</name>
<dbReference type="SUPFAM" id="SSF48403">
    <property type="entry name" value="Ankyrin repeat"/>
    <property type="match status" value="1"/>
</dbReference>
<feature type="repeat" description="ANK" evidence="3">
    <location>
        <begin position="262"/>
        <end position="294"/>
    </location>
</feature>
<sequence length="389" mass="42521">MDFVYRGPQHDRQLRGPQAIEQKAHAKKRCLTEFPDEIILQMVDFLEREDASCLIRTCHRFLSLFFHEYHRYDNRGRNLLIIAAALGHLNSVLELLSAGIDTAHKDKFGRTALLCAAGAGRDAVVQLLLKVGVPTVEPADELTYRLSTFQKLDRQAAGLAGHTPLSEASRNGHELVVKVLLADPDVNPNHQDGFGRTALALASSQGRVAAVQALLSHEAIDADRKDVYGNTPLASAATNGHVDVVMLLLAHTGVERDSTGWEGKTPLLMAAQMRRKEVVRHLLAAGADPTLKDARGLSPIDLAEKGDESLKWPGPDERLSQRAVIRLLRSAIAAREPKAFGFRCHFIYGFHCFVAVLSSSRSLGGFLFWSKQRSSLGKVSGASLTDADG</sequence>
<dbReference type="EMBL" id="JH725174">
    <property type="protein sequence ID" value="EJP63552.1"/>
    <property type="molecule type" value="Genomic_DNA"/>
</dbReference>
<protein>
    <submittedName>
        <fullName evidence="4">Pfs domain protein</fullName>
    </submittedName>
</protein>
<evidence type="ECO:0000256" key="3">
    <source>
        <dbReference type="PROSITE-ProRule" id="PRU00023"/>
    </source>
</evidence>
<dbReference type="PANTHER" id="PTHR24166:SF48">
    <property type="entry name" value="PROTEIN VAPYRIN"/>
    <property type="match status" value="1"/>
</dbReference>
<dbReference type="Gene3D" id="1.25.40.20">
    <property type="entry name" value="Ankyrin repeat-containing domain"/>
    <property type="match status" value="3"/>
</dbReference>
<dbReference type="PRINTS" id="PR01415">
    <property type="entry name" value="ANKYRIN"/>
</dbReference>
<evidence type="ECO:0000256" key="2">
    <source>
        <dbReference type="ARBA" id="ARBA00023043"/>
    </source>
</evidence>
<dbReference type="Pfam" id="PF12796">
    <property type="entry name" value="Ank_2"/>
    <property type="match status" value="2"/>
</dbReference>
<dbReference type="Pfam" id="PF00023">
    <property type="entry name" value="Ank"/>
    <property type="match status" value="1"/>
</dbReference>
<organism evidence="4 5">
    <name type="scientific">Beauveria bassiana (strain ARSEF 2860)</name>
    <name type="common">White muscardine disease fungus</name>
    <name type="synonym">Tritirachium shiotae</name>
    <dbReference type="NCBI Taxonomy" id="655819"/>
    <lineage>
        <taxon>Eukaryota</taxon>
        <taxon>Fungi</taxon>
        <taxon>Dikarya</taxon>
        <taxon>Ascomycota</taxon>
        <taxon>Pezizomycotina</taxon>
        <taxon>Sordariomycetes</taxon>
        <taxon>Hypocreomycetidae</taxon>
        <taxon>Hypocreales</taxon>
        <taxon>Cordycipitaceae</taxon>
        <taxon>Beauveria</taxon>
    </lineage>
</organism>
<dbReference type="InterPro" id="IPR002110">
    <property type="entry name" value="Ankyrin_rpt"/>
</dbReference>
<evidence type="ECO:0000313" key="5">
    <source>
        <dbReference type="Proteomes" id="UP000002762"/>
    </source>
</evidence>
<gene>
    <name evidence="4" type="ORF">BBA_07478</name>
</gene>
<dbReference type="PROSITE" id="PS50088">
    <property type="entry name" value="ANK_REPEAT"/>
    <property type="match status" value="3"/>
</dbReference>
<dbReference type="InterPro" id="IPR050889">
    <property type="entry name" value="Dendritic_Spine_Reg/Scaffold"/>
</dbReference>
<dbReference type="STRING" id="655819.J4UIS9"/>
<keyword evidence="5" id="KW-1185">Reference proteome</keyword>
<keyword evidence="2 3" id="KW-0040">ANK repeat</keyword>
<accession>J4UIS9</accession>
<dbReference type="RefSeq" id="XP_008600797.1">
    <property type="nucleotide sequence ID" value="XM_008602575.1"/>
</dbReference>
<dbReference type="OrthoDB" id="4860873at2759"/>
<reference evidence="4 5" key="1">
    <citation type="journal article" date="2012" name="Sci. Rep.">
        <title>Genomic perspectives on the evolution of fungal entomopathogenicity in Beauveria bassiana.</title>
        <authorList>
            <person name="Xiao G."/>
            <person name="Ying S.H."/>
            <person name="Zheng P."/>
            <person name="Wang Z.L."/>
            <person name="Zhang S."/>
            <person name="Xie X.Q."/>
            <person name="Shang Y."/>
            <person name="St Leger R.J."/>
            <person name="Zhao G.P."/>
            <person name="Wang C."/>
            <person name="Feng M.G."/>
        </authorList>
    </citation>
    <scope>NUCLEOTIDE SEQUENCE [LARGE SCALE GENOMIC DNA]</scope>
    <source>
        <strain evidence="4 5">ARSEF 2860</strain>
    </source>
</reference>
<dbReference type="GeneID" id="19890490"/>
<feature type="repeat" description="ANK" evidence="3">
    <location>
        <begin position="75"/>
        <end position="107"/>
    </location>
</feature>
<dbReference type="InterPro" id="IPR036770">
    <property type="entry name" value="Ankyrin_rpt-contain_sf"/>
</dbReference>
<dbReference type="SMART" id="SM00248">
    <property type="entry name" value="ANK"/>
    <property type="match status" value="6"/>
</dbReference>
<evidence type="ECO:0000256" key="1">
    <source>
        <dbReference type="ARBA" id="ARBA00022737"/>
    </source>
</evidence>
<keyword evidence="1" id="KW-0677">Repeat</keyword>
<dbReference type="HOGENOM" id="CLU_709767_0_0_1"/>
<feature type="repeat" description="ANK" evidence="3">
    <location>
        <begin position="228"/>
        <end position="249"/>
    </location>
</feature>
<dbReference type="InParanoid" id="J4UIS9"/>
<evidence type="ECO:0000313" key="4">
    <source>
        <dbReference type="EMBL" id="EJP63552.1"/>
    </source>
</evidence>
<dbReference type="Proteomes" id="UP000002762">
    <property type="component" value="Unassembled WGS sequence"/>
</dbReference>
<dbReference type="PANTHER" id="PTHR24166">
    <property type="entry name" value="ROLLING PEBBLES, ISOFORM B"/>
    <property type="match status" value="1"/>
</dbReference>